<keyword evidence="3" id="KW-0012">Acyltransferase</keyword>
<evidence type="ECO:0000256" key="1">
    <source>
        <dbReference type="SAM" id="Phobius"/>
    </source>
</evidence>
<dbReference type="InterPro" id="IPR002656">
    <property type="entry name" value="Acyl_transf_3_dom"/>
</dbReference>
<dbReference type="GO" id="GO:0016747">
    <property type="term" value="F:acyltransferase activity, transferring groups other than amino-acyl groups"/>
    <property type="evidence" value="ECO:0007669"/>
    <property type="project" value="InterPro"/>
</dbReference>
<accession>A0AA47I9E6</accession>
<organism evidence="3 4">
    <name type="scientific">Xanthomonas hortorum</name>
    <dbReference type="NCBI Taxonomy" id="56454"/>
    <lineage>
        <taxon>Bacteria</taxon>
        <taxon>Pseudomonadati</taxon>
        <taxon>Pseudomonadota</taxon>
        <taxon>Gammaproteobacteria</taxon>
        <taxon>Lysobacterales</taxon>
        <taxon>Lysobacteraceae</taxon>
        <taxon>Xanthomonas</taxon>
    </lineage>
</organism>
<evidence type="ECO:0000259" key="2">
    <source>
        <dbReference type="Pfam" id="PF01757"/>
    </source>
</evidence>
<keyword evidence="1" id="KW-0812">Transmembrane</keyword>
<keyword evidence="1" id="KW-1133">Transmembrane helix</keyword>
<proteinExistence type="predicted"/>
<keyword evidence="3" id="KW-0808">Transferase</keyword>
<feature type="domain" description="Acyltransferase 3" evidence="2">
    <location>
        <begin position="20"/>
        <end position="154"/>
    </location>
</feature>
<dbReference type="Proteomes" id="UP001164737">
    <property type="component" value="Chromosome"/>
</dbReference>
<feature type="transmembrane region" description="Helical" evidence="1">
    <location>
        <begin position="25"/>
        <end position="43"/>
    </location>
</feature>
<feature type="transmembrane region" description="Helical" evidence="1">
    <location>
        <begin position="50"/>
        <end position="69"/>
    </location>
</feature>
<feature type="transmembrane region" description="Helical" evidence="1">
    <location>
        <begin position="75"/>
        <end position="91"/>
    </location>
</feature>
<gene>
    <name evidence="3" type="ORF">OEG85_12905</name>
</gene>
<protein>
    <submittedName>
        <fullName evidence="3">Acyltransferase family protein</fullName>
    </submittedName>
</protein>
<evidence type="ECO:0000313" key="4">
    <source>
        <dbReference type="Proteomes" id="UP001164737"/>
    </source>
</evidence>
<dbReference type="EMBL" id="CP107241">
    <property type="protein sequence ID" value="WAH62432.1"/>
    <property type="molecule type" value="Genomic_DNA"/>
</dbReference>
<reference evidence="3" key="1">
    <citation type="submission" date="2022-10" db="EMBL/GenBank/DDBJ databases">
        <title>Complete genome sequence resource for Xanthomonas hortorum isolated from Greek Oregano.</title>
        <authorList>
            <person name="Gonzalez-Tobon J."/>
            <person name="Helmann T.C."/>
            <person name="Daughtrey M."/>
            <person name="Stodghill P.V."/>
            <person name="Filiatrault M.J."/>
        </authorList>
    </citation>
    <scope>NUCLEOTIDE SEQUENCE</scope>
    <source>
        <strain evidence="3">Oregano 108</strain>
    </source>
</reference>
<name>A0AA47I9E6_9XANT</name>
<sequence length="177" mass="19384">MTLLYAAVGAPFAQPVDLSWRALLLHPITLEFVFGMLAARAVLSTAPWTVWVSSAVAVVALMCFVIDGMQRVHSPLLGLAIAGALVGLVRAEWRGWLRIGPTLLLLGNASYAIYLVHMPLMSLVARTTRRLGPLATWPVNLLLSVSAALLLGVVYHLCYERIALRHARRLLARRVVQ</sequence>
<feature type="transmembrane region" description="Helical" evidence="1">
    <location>
        <begin position="103"/>
        <end position="125"/>
    </location>
</feature>
<keyword evidence="1" id="KW-0472">Membrane</keyword>
<dbReference type="Pfam" id="PF01757">
    <property type="entry name" value="Acyl_transf_3"/>
    <property type="match status" value="1"/>
</dbReference>
<evidence type="ECO:0000313" key="3">
    <source>
        <dbReference type="EMBL" id="WAH62432.1"/>
    </source>
</evidence>
<feature type="transmembrane region" description="Helical" evidence="1">
    <location>
        <begin position="137"/>
        <end position="159"/>
    </location>
</feature>
<dbReference type="AlphaFoldDB" id="A0AA47I9E6"/>
<dbReference type="RefSeq" id="WP_268211616.1">
    <property type="nucleotide sequence ID" value="NZ_CP107241.1"/>
</dbReference>